<organism evidence="7 9">
    <name type="scientific">Geotrypetes seraphini</name>
    <name type="common">Gaboon caecilian</name>
    <name type="synonym">Caecilia seraphini</name>
    <dbReference type="NCBI Taxonomy" id="260995"/>
    <lineage>
        <taxon>Eukaryota</taxon>
        <taxon>Metazoa</taxon>
        <taxon>Chordata</taxon>
        <taxon>Craniata</taxon>
        <taxon>Vertebrata</taxon>
        <taxon>Euteleostomi</taxon>
        <taxon>Amphibia</taxon>
        <taxon>Gymnophiona</taxon>
        <taxon>Geotrypetes</taxon>
    </lineage>
</organism>
<dbReference type="CTD" id="56063"/>
<dbReference type="Pfam" id="PF10639">
    <property type="entry name" value="TMEM234"/>
    <property type="match status" value="1"/>
</dbReference>
<feature type="transmembrane region" description="Helical" evidence="6">
    <location>
        <begin position="92"/>
        <end position="122"/>
    </location>
</feature>
<dbReference type="RefSeq" id="XP_033810466.1">
    <property type="nucleotide sequence ID" value="XM_033954575.1"/>
</dbReference>
<dbReference type="SUPFAM" id="SSF103481">
    <property type="entry name" value="Multidrug resistance efflux transporter EmrE"/>
    <property type="match status" value="1"/>
</dbReference>
<sequence length="155" mass="16810">MRWQKWSPGLCLNSRGPGISWPFHLDLAGELTSMVAVSVLWGATNPFLKRGAEGLETVKRGSRARQLLAEMSFLFLNYQYMLPFLLNQCGSLIFYITLASTDLSLAVPICNSVALLVTLATGKALGEDTGGRRAVLGMMLTAFGVTLCITSSMSE</sequence>
<evidence type="ECO:0000313" key="9">
    <source>
        <dbReference type="RefSeq" id="XP_033810467.1"/>
    </source>
</evidence>
<evidence type="ECO:0000256" key="5">
    <source>
        <dbReference type="ARBA" id="ARBA00023136"/>
    </source>
</evidence>
<dbReference type="PANTHER" id="PTHR28668">
    <property type="entry name" value="TRANSMEMBRANE PROTEIN 234"/>
    <property type="match status" value="1"/>
</dbReference>
<evidence type="ECO:0000256" key="1">
    <source>
        <dbReference type="ARBA" id="ARBA00004141"/>
    </source>
</evidence>
<protein>
    <submittedName>
        <fullName evidence="8">Transmembrane protein 234 isoform X1</fullName>
    </submittedName>
    <submittedName>
        <fullName evidence="9">Transmembrane protein 234 isoform X2</fullName>
    </submittedName>
</protein>
<dbReference type="KEGG" id="gsh:117364863"/>
<dbReference type="AlphaFoldDB" id="A0A6P8RXT1"/>
<evidence type="ECO:0000256" key="2">
    <source>
        <dbReference type="ARBA" id="ARBA00005977"/>
    </source>
</evidence>
<comment type="similarity">
    <text evidence="2">Belongs to the TMEM234 family.</text>
</comment>
<keyword evidence="5 6" id="KW-0472">Membrane</keyword>
<dbReference type="RefSeq" id="XP_033810467.1">
    <property type="nucleotide sequence ID" value="XM_033954576.1"/>
</dbReference>
<evidence type="ECO:0000256" key="4">
    <source>
        <dbReference type="ARBA" id="ARBA00022989"/>
    </source>
</evidence>
<keyword evidence="3 6" id="KW-0812">Transmembrane</keyword>
<dbReference type="GO" id="GO:0016020">
    <property type="term" value="C:membrane"/>
    <property type="evidence" value="ECO:0007669"/>
    <property type="project" value="UniProtKB-SubCell"/>
</dbReference>
<dbReference type="Proteomes" id="UP000515159">
    <property type="component" value="Chromosome 8"/>
</dbReference>
<accession>A0A6P8RXT1</accession>
<proteinExistence type="inferred from homology"/>
<evidence type="ECO:0000313" key="8">
    <source>
        <dbReference type="RefSeq" id="XP_033810466.1"/>
    </source>
</evidence>
<keyword evidence="4 6" id="KW-1133">Transmembrane helix</keyword>
<feature type="transmembrane region" description="Helical" evidence="6">
    <location>
        <begin position="134"/>
        <end position="153"/>
    </location>
</feature>
<reference evidence="8 9" key="1">
    <citation type="submission" date="2025-04" db="UniProtKB">
        <authorList>
            <consortium name="RefSeq"/>
        </authorList>
    </citation>
    <scope>IDENTIFICATION</scope>
</reference>
<evidence type="ECO:0000256" key="3">
    <source>
        <dbReference type="ARBA" id="ARBA00022692"/>
    </source>
</evidence>
<gene>
    <name evidence="8 9" type="primary">TMEM234</name>
</gene>
<keyword evidence="7" id="KW-1185">Reference proteome</keyword>
<dbReference type="InterPro" id="IPR037185">
    <property type="entry name" value="EmrE-like"/>
</dbReference>
<evidence type="ECO:0000313" key="7">
    <source>
        <dbReference type="Proteomes" id="UP000515159"/>
    </source>
</evidence>
<dbReference type="GeneID" id="117364863"/>
<evidence type="ECO:0000256" key="6">
    <source>
        <dbReference type="SAM" id="Phobius"/>
    </source>
</evidence>
<dbReference type="InterPro" id="IPR018908">
    <property type="entry name" value="TMEM234"/>
</dbReference>
<comment type="subcellular location">
    <subcellularLocation>
        <location evidence="1">Membrane</location>
        <topology evidence="1">Multi-pass membrane protein</topology>
    </subcellularLocation>
</comment>
<feature type="transmembrane region" description="Helical" evidence="6">
    <location>
        <begin position="67"/>
        <end position="86"/>
    </location>
</feature>
<dbReference type="PANTHER" id="PTHR28668:SF1">
    <property type="entry name" value="TRANSMEMBRANE PROTEIN 234"/>
    <property type="match status" value="1"/>
</dbReference>
<name>A0A6P8RXT1_GEOSA</name>
<dbReference type="OrthoDB" id="43458at2759"/>